<accession>A0A6A6LWQ4</accession>
<organism evidence="1 2">
    <name type="scientific">Hevea brasiliensis</name>
    <name type="common">Para rubber tree</name>
    <name type="synonym">Siphonia brasiliensis</name>
    <dbReference type="NCBI Taxonomy" id="3981"/>
    <lineage>
        <taxon>Eukaryota</taxon>
        <taxon>Viridiplantae</taxon>
        <taxon>Streptophyta</taxon>
        <taxon>Embryophyta</taxon>
        <taxon>Tracheophyta</taxon>
        <taxon>Spermatophyta</taxon>
        <taxon>Magnoliopsida</taxon>
        <taxon>eudicotyledons</taxon>
        <taxon>Gunneridae</taxon>
        <taxon>Pentapetalae</taxon>
        <taxon>rosids</taxon>
        <taxon>fabids</taxon>
        <taxon>Malpighiales</taxon>
        <taxon>Euphorbiaceae</taxon>
        <taxon>Crotonoideae</taxon>
        <taxon>Micrandreae</taxon>
        <taxon>Hevea</taxon>
    </lineage>
</organism>
<keyword evidence="2" id="KW-1185">Reference proteome</keyword>
<dbReference type="AlphaFoldDB" id="A0A6A6LWQ4"/>
<protein>
    <submittedName>
        <fullName evidence="1">Uncharacterized protein</fullName>
    </submittedName>
</protein>
<evidence type="ECO:0000313" key="1">
    <source>
        <dbReference type="EMBL" id="KAF2304805.1"/>
    </source>
</evidence>
<name>A0A6A6LWQ4_HEVBR</name>
<sequence>MDGYCATKGKAHVMVDEKQVELGQSWWHSPGIFVPRTRFSGSADSPAVPQPYSLQGIHQSSKMEAQSEPRYLTRSAGPFQGFPEEATGFPDVFLTKSLLLPLQTVDESSVHAFKGTALLVNVDERVMVAIAGWI</sequence>
<comment type="caution">
    <text evidence="1">The sequence shown here is derived from an EMBL/GenBank/DDBJ whole genome shotgun (WGS) entry which is preliminary data.</text>
</comment>
<proteinExistence type="predicted"/>
<dbReference type="Proteomes" id="UP000467840">
    <property type="component" value="Chromosome 16"/>
</dbReference>
<reference evidence="1 2" key="1">
    <citation type="journal article" date="2020" name="Mol. Plant">
        <title>The Chromosome-Based Rubber Tree Genome Provides New Insights into Spurge Genome Evolution and Rubber Biosynthesis.</title>
        <authorList>
            <person name="Liu J."/>
            <person name="Shi C."/>
            <person name="Shi C.C."/>
            <person name="Li W."/>
            <person name="Zhang Q.J."/>
            <person name="Zhang Y."/>
            <person name="Li K."/>
            <person name="Lu H.F."/>
            <person name="Shi C."/>
            <person name="Zhu S.T."/>
            <person name="Xiao Z.Y."/>
            <person name="Nan H."/>
            <person name="Yue Y."/>
            <person name="Zhu X.G."/>
            <person name="Wu Y."/>
            <person name="Hong X.N."/>
            <person name="Fan G.Y."/>
            <person name="Tong Y."/>
            <person name="Zhang D."/>
            <person name="Mao C.L."/>
            <person name="Liu Y.L."/>
            <person name="Hao S.J."/>
            <person name="Liu W.Q."/>
            <person name="Lv M.Q."/>
            <person name="Zhang H.B."/>
            <person name="Liu Y."/>
            <person name="Hu-Tang G.R."/>
            <person name="Wang J.P."/>
            <person name="Wang J.H."/>
            <person name="Sun Y.H."/>
            <person name="Ni S.B."/>
            <person name="Chen W.B."/>
            <person name="Zhang X.C."/>
            <person name="Jiao Y.N."/>
            <person name="Eichler E.E."/>
            <person name="Li G.H."/>
            <person name="Liu X."/>
            <person name="Gao L.Z."/>
        </authorList>
    </citation>
    <scope>NUCLEOTIDE SEQUENCE [LARGE SCALE GENOMIC DNA]</scope>
    <source>
        <strain evidence="2">cv. GT1</strain>
        <tissue evidence="1">Leaf</tissue>
    </source>
</reference>
<dbReference type="EMBL" id="JAAGAX010000009">
    <property type="protein sequence ID" value="KAF2304805.1"/>
    <property type="molecule type" value="Genomic_DNA"/>
</dbReference>
<evidence type="ECO:0000313" key="2">
    <source>
        <dbReference type="Proteomes" id="UP000467840"/>
    </source>
</evidence>
<gene>
    <name evidence="1" type="ORF">GH714_038013</name>
</gene>